<name>A0A919KG14_9ACTN</name>
<evidence type="ECO:0008006" key="3">
    <source>
        <dbReference type="Google" id="ProtNLM"/>
    </source>
</evidence>
<dbReference type="RefSeq" id="WP_189986224.1">
    <property type="nucleotide sequence ID" value="NZ_BNBF01000035.1"/>
</dbReference>
<proteinExistence type="predicted"/>
<keyword evidence="2" id="KW-1185">Reference proteome</keyword>
<gene>
    <name evidence="1" type="ORF">GCM10018980_71400</name>
</gene>
<sequence>MVGSLVEPCLTDVVERLAPPARPTVYGRVPQWSRVRVWVRRHRVILDGLSARRNWTAQHQAALKSENNEVADPVMHGRVGVNWSRPALVSRNINTRPSRATISVAVVY</sequence>
<dbReference type="Proteomes" id="UP000619355">
    <property type="component" value="Unassembled WGS sequence"/>
</dbReference>
<reference evidence="2" key="1">
    <citation type="journal article" date="2019" name="Int. J. Syst. Evol. Microbiol.">
        <title>The Global Catalogue of Microorganisms (GCM) 10K type strain sequencing project: providing services to taxonomists for standard genome sequencing and annotation.</title>
        <authorList>
            <consortium name="The Broad Institute Genomics Platform"/>
            <consortium name="The Broad Institute Genome Sequencing Center for Infectious Disease"/>
            <person name="Wu L."/>
            <person name="Ma J."/>
        </authorList>
    </citation>
    <scope>NUCLEOTIDE SEQUENCE [LARGE SCALE GENOMIC DNA]</scope>
    <source>
        <strain evidence="2">JCM 4253</strain>
    </source>
</reference>
<accession>A0A919KG14</accession>
<dbReference type="EMBL" id="BNBF01000035">
    <property type="protein sequence ID" value="GHG74481.1"/>
    <property type="molecule type" value="Genomic_DNA"/>
</dbReference>
<protein>
    <recommendedName>
        <fullName evidence="3">Transposase</fullName>
    </recommendedName>
</protein>
<evidence type="ECO:0000313" key="2">
    <source>
        <dbReference type="Proteomes" id="UP000619355"/>
    </source>
</evidence>
<dbReference type="AlphaFoldDB" id="A0A919KG14"/>
<organism evidence="1 2">
    <name type="scientific">Streptomyces capoamus</name>
    <dbReference type="NCBI Taxonomy" id="68183"/>
    <lineage>
        <taxon>Bacteria</taxon>
        <taxon>Bacillati</taxon>
        <taxon>Actinomycetota</taxon>
        <taxon>Actinomycetes</taxon>
        <taxon>Kitasatosporales</taxon>
        <taxon>Streptomycetaceae</taxon>
        <taxon>Streptomyces</taxon>
    </lineage>
</organism>
<evidence type="ECO:0000313" key="1">
    <source>
        <dbReference type="EMBL" id="GHG74481.1"/>
    </source>
</evidence>
<comment type="caution">
    <text evidence="1">The sequence shown here is derived from an EMBL/GenBank/DDBJ whole genome shotgun (WGS) entry which is preliminary data.</text>
</comment>